<evidence type="ECO:0000259" key="2">
    <source>
        <dbReference type="Pfam" id="PF00462"/>
    </source>
</evidence>
<evidence type="ECO:0000256" key="1">
    <source>
        <dbReference type="SAM" id="MobiDB-lite"/>
    </source>
</evidence>
<dbReference type="RefSeq" id="XP_005778375.1">
    <property type="nucleotide sequence ID" value="XM_005778318.1"/>
</dbReference>
<dbReference type="SUPFAM" id="SSF52833">
    <property type="entry name" value="Thioredoxin-like"/>
    <property type="match status" value="1"/>
</dbReference>
<protein>
    <recommendedName>
        <fullName evidence="2">Glutaredoxin domain-containing protein</fullName>
    </recommendedName>
</protein>
<keyword evidence="4" id="KW-1185">Reference proteome</keyword>
<dbReference type="CDD" id="cd02066">
    <property type="entry name" value="GRX_family"/>
    <property type="match status" value="1"/>
</dbReference>
<reference evidence="3" key="2">
    <citation type="submission" date="2024-10" db="UniProtKB">
        <authorList>
            <consortium name="EnsemblProtists"/>
        </authorList>
    </citation>
    <scope>IDENTIFICATION</scope>
</reference>
<dbReference type="PROSITE" id="PS51354">
    <property type="entry name" value="GLUTAREDOXIN_2"/>
    <property type="match status" value="1"/>
</dbReference>
<proteinExistence type="predicted"/>
<evidence type="ECO:0000313" key="4">
    <source>
        <dbReference type="Proteomes" id="UP000013827"/>
    </source>
</evidence>
<dbReference type="Pfam" id="PF00462">
    <property type="entry name" value="Glutaredoxin"/>
    <property type="match status" value="1"/>
</dbReference>
<dbReference type="GeneID" id="17271491"/>
<dbReference type="PaxDb" id="2903-EOD25946"/>
<feature type="region of interest" description="Disordered" evidence="1">
    <location>
        <begin position="1"/>
        <end position="26"/>
    </location>
</feature>
<dbReference type="EnsemblProtists" id="EOD25946">
    <property type="protein sequence ID" value="EOD25946"/>
    <property type="gene ID" value="EMIHUDRAFT_237364"/>
</dbReference>
<dbReference type="KEGG" id="ehx:EMIHUDRAFT_237364"/>
<feature type="compositionally biased region" description="Polar residues" evidence="1">
    <location>
        <begin position="12"/>
        <end position="26"/>
    </location>
</feature>
<dbReference type="Gene3D" id="3.40.30.10">
    <property type="entry name" value="Glutaredoxin"/>
    <property type="match status" value="1"/>
</dbReference>
<accession>A0A0D3JR11</accession>
<organism evidence="3 4">
    <name type="scientific">Emiliania huxleyi (strain CCMP1516)</name>
    <dbReference type="NCBI Taxonomy" id="280463"/>
    <lineage>
        <taxon>Eukaryota</taxon>
        <taxon>Haptista</taxon>
        <taxon>Haptophyta</taxon>
        <taxon>Prymnesiophyceae</taxon>
        <taxon>Isochrysidales</taxon>
        <taxon>Noelaerhabdaceae</taxon>
        <taxon>Emiliania</taxon>
    </lineage>
</organism>
<feature type="domain" description="Glutaredoxin" evidence="2">
    <location>
        <begin position="117"/>
        <end position="162"/>
    </location>
</feature>
<reference evidence="4" key="1">
    <citation type="journal article" date="2013" name="Nature">
        <title>Pan genome of the phytoplankton Emiliania underpins its global distribution.</title>
        <authorList>
            <person name="Read B.A."/>
            <person name="Kegel J."/>
            <person name="Klute M.J."/>
            <person name="Kuo A."/>
            <person name="Lefebvre S.C."/>
            <person name="Maumus F."/>
            <person name="Mayer C."/>
            <person name="Miller J."/>
            <person name="Monier A."/>
            <person name="Salamov A."/>
            <person name="Young J."/>
            <person name="Aguilar M."/>
            <person name="Claverie J.M."/>
            <person name="Frickenhaus S."/>
            <person name="Gonzalez K."/>
            <person name="Herman E.K."/>
            <person name="Lin Y.C."/>
            <person name="Napier J."/>
            <person name="Ogata H."/>
            <person name="Sarno A.F."/>
            <person name="Shmutz J."/>
            <person name="Schroeder D."/>
            <person name="de Vargas C."/>
            <person name="Verret F."/>
            <person name="von Dassow P."/>
            <person name="Valentin K."/>
            <person name="Van de Peer Y."/>
            <person name="Wheeler G."/>
            <person name="Dacks J.B."/>
            <person name="Delwiche C.F."/>
            <person name="Dyhrman S.T."/>
            <person name="Glockner G."/>
            <person name="John U."/>
            <person name="Richards T."/>
            <person name="Worden A.Z."/>
            <person name="Zhang X."/>
            <person name="Grigoriev I.V."/>
            <person name="Allen A.E."/>
            <person name="Bidle K."/>
            <person name="Borodovsky M."/>
            <person name="Bowler C."/>
            <person name="Brownlee C."/>
            <person name="Cock J.M."/>
            <person name="Elias M."/>
            <person name="Gladyshev V.N."/>
            <person name="Groth M."/>
            <person name="Guda C."/>
            <person name="Hadaegh A."/>
            <person name="Iglesias-Rodriguez M.D."/>
            <person name="Jenkins J."/>
            <person name="Jones B.M."/>
            <person name="Lawson T."/>
            <person name="Leese F."/>
            <person name="Lindquist E."/>
            <person name="Lobanov A."/>
            <person name="Lomsadze A."/>
            <person name="Malik S.B."/>
            <person name="Marsh M.E."/>
            <person name="Mackinder L."/>
            <person name="Mock T."/>
            <person name="Mueller-Roeber B."/>
            <person name="Pagarete A."/>
            <person name="Parker M."/>
            <person name="Probert I."/>
            <person name="Quesneville H."/>
            <person name="Raines C."/>
            <person name="Rensing S.A."/>
            <person name="Riano-Pachon D.M."/>
            <person name="Richier S."/>
            <person name="Rokitta S."/>
            <person name="Shiraiwa Y."/>
            <person name="Soanes D.M."/>
            <person name="van der Giezen M."/>
            <person name="Wahlund T.M."/>
            <person name="Williams B."/>
            <person name="Wilson W."/>
            <person name="Wolfe G."/>
            <person name="Wurch L.L."/>
        </authorList>
    </citation>
    <scope>NUCLEOTIDE SEQUENCE</scope>
</reference>
<sequence>MSGEQRRAGRTYTRSVTIRRASTQPAAHQERAELLAPFLGQVLVMYYEPSERVAASTENDLKIHWHRCNLQRTEAGLAPLKRDEFEAWHRETPGCWLRAPETRAATQNLIHKDDWTRVRMLLDARQVRYTRINAADTQMHALRNELWDIAGQKTFPLIFLDGACLGGASALSSMVASGDFSSVFSPHLLPAPTALPTHGASGRKESREEGGANQSRGAGGYKTLDTP</sequence>
<dbReference type="InterPro" id="IPR036249">
    <property type="entry name" value="Thioredoxin-like_sf"/>
</dbReference>
<dbReference type="HOGENOM" id="CLU_1221625_0_0_1"/>
<feature type="region of interest" description="Disordered" evidence="1">
    <location>
        <begin position="194"/>
        <end position="227"/>
    </location>
</feature>
<evidence type="ECO:0000313" key="3">
    <source>
        <dbReference type="EnsemblProtists" id="EOD25946"/>
    </source>
</evidence>
<dbReference type="AlphaFoldDB" id="A0A0D3JR11"/>
<dbReference type="InterPro" id="IPR002109">
    <property type="entry name" value="Glutaredoxin"/>
</dbReference>
<dbReference type="Proteomes" id="UP000013827">
    <property type="component" value="Unassembled WGS sequence"/>
</dbReference>
<name>A0A0D3JR11_EMIH1</name>